<organism evidence="1 2">
    <name type="scientific">Funneliformis mosseae</name>
    <name type="common">Endomycorrhizal fungus</name>
    <name type="synonym">Glomus mosseae</name>
    <dbReference type="NCBI Taxonomy" id="27381"/>
    <lineage>
        <taxon>Eukaryota</taxon>
        <taxon>Fungi</taxon>
        <taxon>Fungi incertae sedis</taxon>
        <taxon>Mucoromycota</taxon>
        <taxon>Glomeromycotina</taxon>
        <taxon>Glomeromycetes</taxon>
        <taxon>Glomerales</taxon>
        <taxon>Glomeraceae</taxon>
        <taxon>Funneliformis</taxon>
    </lineage>
</organism>
<dbReference type="EMBL" id="CAJVPP010001244">
    <property type="protein sequence ID" value="CAG8543640.1"/>
    <property type="molecule type" value="Genomic_DNA"/>
</dbReference>
<evidence type="ECO:0000313" key="2">
    <source>
        <dbReference type="Proteomes" id="UP000789375"/>
    </source>
</evidence>
<reference evidence="1" key="1">
    <citation type="submission" date="2021-06" db="EMBL/GenBank/DDBJ databases">
        <authorList>
            <person name="Kallberg Y."/>
            <person name="Tangrot J."/>
            <person name="Rosling A."/>
        </authorList>
    </citation>
    <scope>NUCLEOTIDE SEQUENCE</scope>
    <source>
        <strain evidence="1">87-6 pot B 2015</strain>
    </source>
</reference>
<accession>A0A9N9ASU7</accession>
<proteinExistence type="predicted"/>
<sequence>MEKDSQIETCFKGMNLCITALGEICLINCWPYTPEPCYSKVSYGLMNRYDGLDYNHYHEGQYANGTTESVTFSQVNTQHDYIGYGYDALVKI</sequence>
<keyword evidence="2" id="KW-1185">Reference proteome</keyword>
<dbReference type="Proteomes" id="UP000789375">
    <property type="component" value="Unassembled WGS sequence"/>
</dbReference>
<evidence type="ECO:0000313" key="1">
    <source>
        <dbReference type="EMBL" id="CAG8543640.1"/>
    </source>
</evidence>
<comment type="caution">
    <text evidence="1">The sequence shown here is derived from an EMBL/GenBank/DDBJ whole genome shotgun (WGS) entry which is preliminary data.</text>
</comment>
<name>A0A9N9ASU7_FUNMO</name>
<gene>
    <name evidence="1" type="ORF">FMOSSE_LOCUS6104</name>
</gene>
<protein>
    <submittedName>
        <fullName evidence="1">1653_t:CDS:1</fullName>
    </submittedName>
</protein>
<dbReference type="AlphaFoldDB" id="A0A9N9ASU7"/>